<dbReference type="InterPro" id="IPR000719">
    <property type="entry name" value="Prot_kinase_dom"/>
</dbReference>
<dbReference type="Gene3D" id="1.10.510.10">
    <property type="entry name" value="Transferase(Phosphotransferase) domain 1"/>
    <property type="match status" value="1"/>
</dbReference>
<evidence type="ECO:0000256" key="1">
    <source>
        <dbReference type="ARBA" id="ARBA00000085"/>
    </source>
</evidence>
<evidence type="ECO:0000259" key="4">
    <source>
        <dbReference type="PROSITE" id="PS50011"/>
    </source>
</evidence>
<dbReference type="CDD" id="cd14014">
    <property type="entry name" value="STKc_PknB_like"/>
    <property type="match status" value="1"/>
</dbReference>
<reference evidence="6" key="1">
    <citation type="submission" date="2021-03" db="EMBL/GenBank/DDBJ databases">
        <authorList>
            <person name="Wang G."/>
        </authorList>
    </citation>
    <scope>NUCLEOTIDE SEQUENCE</scope>
    <source>
        <strain evidence="6">KCTC 12899</strain>
    </source>
</reference>
<dbReference type="EC" id="2.7.13.3" evidence="2"/>
<dbReference type="InterPro" id="IPR029016">
    <property type="entry name" value="GAF-like_dom_sf"/>
</dbReference>
<dbReference type="PROSITE" id="PS50109">
    <property type="entry name" value="HIS_KIN"/>
    <property type="match status" value="1"/>
</dbReference>
<dbReference type="GO" id="GO:0004673">
    <property type="term" value="F:protein histidine kinase activity"/>
    <property type="evidence" value="ECO:0007669"/>
    <property type="project" value="UniProtKB-EC"/>
</dbReference>
<dbReference type="InterPro" id="IPR005467">
    <property type="entry name" value="His_kinase_dom"/>
</dbReference>
<dbReference type="SUPFAM" id="SSF52540">
    <property type="entry name" value="P-loop containing nucleoside triphosphate hydrolases"/>
    <property type="match status" value="1"/>
</dbReference>
<comment type="catalytic activity">
    <reaction evidence="1">
        <text>ATP + protein L-histidine = ADP + protein N-phospho-L-histidine.</text>
        <dbReference type="EC" id="2.7.13.3"/>
    </reaction>
</comment>
<dbReference type="Proteomes" id="UP000664417">
    <property type="component" value="Unassembled WGS sequence"/>
</dbReference>
<evidence type="ECO:0000256" key="2">
    <source>
        <dbReference type="ARBA" id="ARBA00012438"/>
    </source>
</evidence>
<dbReference type="SMART" id="SM00220">
    <property type="entry name" value="S_TKc"/>
    <property type="match status" value="1"/>
</dbReference>
<dbReference type="EMBL" id="JAFREP010000013">
    <property type="protein sequence ID" value="MBO1319638.1"/>
    <property type="molecule type" value="Genomic_DNA"/>
</dbReference>
<evidence type="ECO:0000313" key="7">
    <source>
        <dbReference type="Proteomes" id="UP000664417"/>
    </source>
</evidence>
<dbReference type="InterPro" id="IPR053159">
    <property type="entry name" value="Hybrid_Histidine_Kinase"/>
</dbReference>
<dbReference type="PANTHER" id="PTHR43642">
    <property type="entry name" value="HYBRID SIGNAL TRANSDUCTION HISTIDINE KINASE G"/>
    <property type="match status" value="1"/>
</dbReference>
<organism evidence="6 7">
    <name type="scientific">Acanthopleuribacter pedis</name>
    <dbReference type="NCBI Taxonomy" id="442870"/>
    <lineage>
        <taxon>Bacteria</taxon>
        <taxon>Pseudomonadati</taxon>
        <taxon>Acidobacteriota</taxon>
        <taxon>Holophagae</taxon>
        <taxon>Acanthopleuribacterales</taxon>
        <taxon>Acanthopleuribacteraceae</taxon>
        <taxon>Acanthopleuribacter</taxon>
    </lineage>
</organism>
<dbReference type="InterPro" id="IPR036890">
    <property type="entry name" value="HATPase_C_sf"/>
</dbReference>
<accession>A0A8J7U2T0</accession>
<protein>
    <recommendedName>
        <fullName evidence="2">histidine kinase</fullName>
        <ecNumber evidence="2">2.7.13.3</ecNumber>
    </recommendedName>
</protein>
<evidence type="ECO:0000313" key="6">
    <source>
        <dbReference type="EMBL" id="MBO1319638.1"/>
    </source>
</evidence>
<sequence length="1842" mass="208949">MIQLAGYDFGKLLFEGKRSRVYRMTRLRDGLSVIIKVPTHRFPSSGDLKRFRREYEIGHQFDSEYIVQYHSLEPFQHGLALVMEDFGAVGLKEVIPDRGMNLLPALKIAVALANGLYEIHRLKVIHRDIKPRNVVINQQTGLVKFIDFGISSRSASGEMPKAGLTRHAPEGTLAYMSPEQTGRMNRGTDYRTDFYSLGCLLYELLCGEPPFYANDPLEYVHAHIAKKPIPLVRRRYEISEGISALIDKLMAKNPDDRYQSCAGLAYDLKHCLAEYEAREQVATFDLGTKDVSDQFRIPERLYGREKECRQLVGIFQQVSEGGRELVLLSGYSGVGKTSLVYQVQRPLLAKKGFFISGKFEPLKRDIAYSAVSQAFKGLVRHLLGEGDQQIEEWRNRILKAIGPNGSLVLDVIPELEHLIGRQNEVPMLGPRETRYRFNQVFREFVGLFAGKDHPLIFFLDDLQWADSASLRLLEELANAANLSHFLFIGAYRDNEVPARHPLRVGIDQLRRDGVEITSISLKPLDLFHTQRLIADTLHSDLDSVAELASIVHSKTHGNPFFTNEFLKIMHRDRLLYFDEGQPAWCWDLARIRATNISENVVEFLVKRLALLSSDIQEALKTAACLGSIFSPLELSLVLNAPINVLETALWQAVDEGILEAQIEAEPDQNEEEDKAAYVHYRFRHDRIHQAAYSLIDDADRDGLHLHIGRTLLDHLGEAEREERLFSIVHQLNHGFRLITDAAFKQRLIELNLAAALRAKHATAFHAAIEYLETALALLPKDPDWREQGELRYQLVRELAENTYSAREFEKADRLWEDLWGRAPSDMARAEICHLRLTQTIADGRLDKALDYGYLGLEALGVNLPRRPTKLSLVKQLAVSQWNLRGVRPEDLMQRKLMVDSRAQLVTNILMEIALIGYLTRDQNLLVLANLIRLNMFLKYGNCPEAASTFTTYGLILTGAMGSYTRGYRFGKLGLALNRKFDDIRFDCKIMTVFALTILPWNEHWKYRRKYFKRAIHVGLQSGDLMYTSFACIFYTGWDPGMDLGAEIAEAQTYINIIRENRYQDADRIARLLQQRRLNLTATTKGPYSLSDANFDEDKLLEEMEASTFTTGLANYYLIKMELHFLYEDYRGALFWLEKLRPLERGFLGLISSVMTCLYSFLTLSQLMAVLEPKERKSAWKSMKKDLKRMGRWAQHCPLNFEHLHYLMQADWARLKGNYADAALNFDHAVKCAKTNEYPFFEALANVLAAKFFLQSDQEKIAALYLREGHYCFQRLGALAKLRSIEERYPLLLSAERSLVHTRHLADTFSSLTTESTFSTTGEAETEPGGSVTSADTFDLVTVSKSALAISSEIDLDLLIAKMMTIMMESAGAERGMLVLEHQGRLMVEAAAVIDIEVTTKKTSEPLAGSELLSQNIVRYVVRTGETVILRNATEEGLFTQDGYILNRRPKSLLCTPIRHKDHISGVLYLENNLITNAFTENRIRMLNLLLSQAAVSLENARLYSDTNQLNQALKNEIQERISAETEVRALNETLEQRVAERTEQLEQAQKELLEKAHKAGMADIATSVLHNVGNILNSVTTASQMIRDIVNRSRLQGLFRANELLRQNMDDLEQFIGKDPKGKDLMRFYLGFDQILKKESSEIIDHVRRLNEKVNSIRDVIMAQQSYAAGGFHDEWVSLETVLESALDLQSLMLTANHVHIEKTIQATPPVLIQRVKLVHVIVNLLKNAKEAMDHLPHDQRGIQIHLGVSDKEVCLSVKDVGVGIAPDHLERIFHHGFTTKAEGHGFGLHSCANSVNEMNGRMWVESEGEGRGATFLLAFPVASQEVTKPATADDGEPAWPN</sequence>
<dbReference type="PRINTS" id="PR00344">
    <property type="entry name" value="BCTRLSENSOR"/>
</dbReference>
<dbReference type="Pfam" id="PF13191">
    <property type="entry name" value="AAA_16"/>
    <property type="match status" value="1"/>
</dbReference>
<keyword evidence="3" id="KW-0175">Coiled coil</keyword>
<dbReference type="InterPro" id="IPR003018">
    <property type="entry name" value="GAF"/>
</dbReference>
<dbReference type="SUPFAM" id="SSF55781">
    <property type="entry name" value="GAF domain-like"/>
    <property type="match status" value="1"/>
</dbReference>
<comment type="caution">
    <text evidence="6">The sequence shown here is derived from an EMBL/GenBank/DDBJ whole genome shotgun (WGS) entry which is preliminary data.</text>
</comment>
<dbReference type="InterPro" id="IPR004358">
    <property type="entry name" value="Sig_transdc_His_kin-like_C"/>
</dbReference>
<dbReference type="RefSeq" id="WP_207859544.1">
    <property type="nucleotide sequence ID" value="NZ_JAFREP010000013.1"/>
</dbReference>
<dbReference type="Pfam" id="PF00069">
    <property type="entry name" value="Pkinase"/>
    <property type="match status" value="1"/>
</dbReference>
<dbReference type="PROSITE" id="PS00108">
    <property type="entry name" value="PROTEIN_KINASE_ST"/>
    <property type="match status" value="1"/>
</dbReference>
<evidence type="ECO:0000256" key="3">
    <source>
        <dbReference type="SAM" id="Coils"/>
    </source>
</evidence>
<dbReference type="Gene3D" id="3.30.565.10">
    <property type="entry name" value="Histidine kinase-like ATPase, C-terminal domain"/>
    <property type="match status" value="1"/>
</dbReference>
<dbReference type="SMART" id="SM00065">
    <property type="entry name" value="GAF"/>
    <property type="match status" value="1"/>
</dbReference>
<evidence type="ECO:0000259" key="5">
    <source>
        <dbReference type="PROSITE" id="PS50109"/>
    </source>
</evidence>
<dbReference type="SUPFAM" id="SSF55874">
    <property type="entry name" value="ATPase domain of HSP90 chaperone/DNA topoisomerase II/histidine kinase"/>
    <property type="match status" value="1"/>
</dbReference>
<dbReference type="Pfam" id="PF02518">
    <property type="entry name" value="HATPase_c"/>
    <property type="match status" value="1"/>
</dbReference>
<keyword evidence="7" id="KW-1185">Reference proteome</keyword>
<gene>
    <name evidence="6" type="ORF">J3U88_14275</name>
</gene>
<feature type="domain" description="Histidine kinase" evidence="5">
    <location>
        <begin position="1643"/>
        <end position="1824"/>
    </location>
</feature>
<dbReference type="SMART" id="SM00387">
    <property type="entry name" value="HATPase_c"/>
    <property type="match status" value="1"/>
</dbReference>
<dbReference type="PROSITE" id="PS50011">
    <property type="entry name" value="PROTEIN_KINASE_DOM"/>
    <property type="match status" value="1"/>
</dbReference>
<feature type="domain" description="Protein kinase" evidence="4">
    <location>
        <begin position="7"/>
        <end position="273"/>
    </location>
</feature>
<dbReference type="InterPro" id="IPR003594">
    <property type="entry name" value="HATPase_dom"/>
</dbReference>
<feature type="coiled-coil region" evidence="3">
    <location>
        <begin position="1513"/>
        <end position="1558"/>
    </location>
</feature>
<dbReference type="Gene3D" id="3.30.450.40">
    <property type="match status" value="1"/>
</dbReference>
<dbReference type="Pfam" id="PF01590">
    <property type="entry name" value="GAF"/>
    <property type="match status" value="1"/>
</dbReference>
<dbReference type="InterPro" id="IPR027417">
    <property type="entry name" value="P-loop_NTPase"/>
</dbReference>
<dbReference type="Gene3D" id="3.40.50.300">
    <property type="entry name" value="P-loop containing nucleotide triphosphate hydrolases"/>
    <property type="match status" value="1"/>
</dbReference>
<dbReference type="InterPro" id="IPR011009">
    <property type="entry name" value="Kinase-like_dom_sf"/>
</dbReference>
<proteinExistence type="predicted"/>
<name>A0A8J7U2T0_9BACT</name>
<dbReference type="SUPFAM" id="SSF56112">
    <property type="entry name" value="Protein kinase-like (PK-like)"/>
    <property type="match status" value="1"/>
</dbReference>
<dbReference type="InterPro" id="IPR041664">
    <property type="entry name" value="AAA_16"/>
</dbReference>
<dbReference type="InterPro" id="IPR008271">
    <property type="entry name" value="Ser/Thr_kinase_AS"/>
</dbReference>
<dbReference type="GO" id="GO:0005524">
    <property type="term" value="F:ATP binding"/>
    <property type="evidence" value="ECO:0007669"/>
    <property type="project" value="InterPro"/>
</dbReference>
<dbReference type="PANTHER" id="PTHR43642:SF1">
    <property type="entry name" value="HYBRID SIGNAL TRANSDUCTION HISTIDINE KINASE G"/>
    <property type="match status" value="1"/>
</dbReference>
<dbReference type="Gene3D" id="1.10.287.130">
    <property type="match status" value="1"/>
</dbReference>